<evidence type="ECO:0000313" key="2">
    <source>
        <dbReference type="Proteomes" id="UP000265930"/>
    </source>
</evidence>
<accession>A0A399IP85</accession>
<name>A0A399IP85_9CLOT</name>
<protein>
    <submittedName>
        <fullName evidence="1">Uncharacterized protein</fullName>
    </submittedName>
</protein>
<sequence>MANAYGGFKSEYTIAPTIKVANLLEVNNIGLPDLKPFKKSKVTEFHGWGNRVNRNFFSNE</sequence>
<dbReference type="RefSeq" id="WP_119366904.1">
    <property type="nucleotide sequence ID" value="NZ_JBLZIA010000035.1"/>
</dbReference>
<evidence type="ECO:0000313" key="1">
    <source>
        <dbReference type="EMBL" id="RII34109.1"/>
    </source>
</evidence>
<organism evidence="1 2">
    <name type="scientific">Clostridium chromiireducens</name>
    <dbReference type="NCBI Taxonomy" id="225345"/>
    <lineage>
        <taxon>Bacteria</taxon>
        <taxon>Bacillati</taxon>
        <taxon>Bacillota</taxon>
        <taxon>Clostridia</taxon>
        <taxon>Eubacteriales</taxon>
        <taxon>Clostridiaceae</taxon>
        <taxon>Clostridium</taxon>
    </lineage>
</organism>
<dbReference type="Proteomes" id="UP000265930">
    <property type="component" value="Unassembled WGS sequence"/>
</dbReference>
<dbReference type="AlphaFoldDB" id="A0A399IP85"/>
<reference evidence="1 2" key="1">
    <citation type="submission" date="2018-08" db="EMBL/GenBank/DDBJ databases">
        <title>Genome of Clostridium chromiireducens C1, DSM12136.</title>
        <authorList>
            <person name="Xing M."/>
            <person name="Wei Y."/>
            <person name="Ang E.L."/>
            <person name="Zhao H."/>
            <person name="Zhang Y."/>
        </authorList>
    </citation>
    <scope>NUCLEOTIDE SEQUENCE [LARGE SCALE GENOMIC DNA]</scope>
    <source>
        <strain evidence="1 2">C1</strain>
    </source>
</reference>
<dbReference type="EMBL" id="QXDJ01000003">
    <property type="protein sequence ID" value="RII34109.1"/>
    <property type="molecule type" value="Genomic_DNA"/>
</dbReference>
<proteinExistence type="predicted"/>
<gene>
    <name evidence="1" type="ORF">D2A34_13125</name>
</gene>
<comment type="caution">
    <text evidence="1">The sequence shown here is derived from an EMBL/GenBank/DDBJ whole genome shotgun (WGS) entry which is preliminary data.</text>
</comment>